<dbReference type="AlphaFoldDB" id="A0A8B8DF79"/>
<feature type="domain" description="PIH1D1/2/3 CS-like" evidence="5">
    <location>
        <begin position="258"/>
        <end position="330"/>
    </location>
</feature>
<evidence type="ECO:0000313" key="7">
    <source>
        <dbReference type="RefSeq" id="XP_022326782.1"/>
    </source>
</evidence>
<evidence type="ECO:0000313" key="6">
    <source>
        <dbReference type="Proteomes" id="UP000694844"/>
    </source>
</evidence>
<accession>A0A8B8DF79</accession>
<dbReference type="GO" id="GO:0006364">
    <property type="term" value="P:rRNA processing"/>
    <property type="evidence" value="ECO:0007669"/>
    <property type="project" value="TreeGrafter"/>
</dbReference>
<evidence type="ECO:0000259" key="4">
    <source>
        <dbReference type="Pfam" id="PF08190"/>
    </source>
</evidence>
<dbReference type="Proteomes" id="UP000694844">
    <property type="component" value="Chromosome 3"/>
</dbReference>
<evidence type="ECO:0000256" key="3">
    <source>
        <dbReference type="SAM" id="MobiDB-lite"/>
    </source>
</evidence>
<dbReference type="InterPro" id="IPR041442">
    <property type="entry name" value="PIH1D1/2/3_CS-like"/>
</dbReference>
<keyword evidence="6" id="KW-1185">Reference proteome</keyword>
<dbReference type="GeneID" id="111126429"/>
<name>A0A8B8DF79_CRAVI</name>
<dbReference type="GO" id="GO:0000492">
    <property type="term" value="P:box C/D snoRNP assembly"/>
    <property type="evidence" value="ECO:0007669"/>
    <property type="project" value="TreeGrafter"/>
</dbReference>
<dbReference type="RefSeq" id="XP_022326782.1">
    <property type="nucleotide sequence ID" value="XM_022471074.1"/>
</dbReference>
<dbReference type="Pfam" id="PF18201">
    <property type="entry name" value="PIH1_CS"/>
    <property type="match status" value="1"/>
</dbReference>
<evidence type="ECO:0000259" key="5">
    <source>
        <dbReference type="Pfam" id="PF18201"/>
    </source>
</evidence>
<protein>
    <recommendedName>
        <fullName evidence="2">PIH1 domain-containing protein 2</fullName>
    </recommendedName>
</protein>
<feature type="region of interest" description="Disordered" evidence="3">
    <location>
        <begin position="204"/>
        <end position="228"/>
    </location>
</feature>
<dbReference type="PANTHER" id="PTHR22997">
    <property type="entry name" value="PIH1 DOMAIN-CONTAINING PROTEIN 1"/>
    <property type="match status" value="1"/>
</dbReference>
<dbReference type="InterPro" id="IPR012981">
    <property type="entry name" value="PIH1_N"/>
</dbReference>
<dbReference type="InterPro" id="IPR050734">
    <property type="entry name" value="PIH1/Kintoun_subfamily"/>
</dbReference>
<dbReference type="KEGG" id="cvn:111126429"/>
<reference evidence="7" key="1">
    <citation type="submission" date="2025-08" db="UniProtKB">
        <authorList>
            <consortium name="RefSeq"/>
        </authorList>
    </citation>
    <scope>IDENTIFICATION</scope>
    <source>
        <tissue evidence="7">Whole sample</tissue>
    </source>
</reference>
<dbReference type="OrthoDB" id="545063at2759"/>
<comment type="similarity">
    <text evidence="1">Belongs to the PIH1 family.</text>
</comment>
<feature type="domain" description="PIH1 N-terminal" evidence="4">
    <location>
        <begin position="39"/>
        <end position="156"/>
    </location>
</feature>
<sequence length="332" mass="37891">MMKQAQNIWTMLDEMADNNPQAYRKFIDKHMKEGKEYMKPPEPHMCVMTMITSTKRRYFINFCSWNKIPEPKTPDDAIPVMGTPVLHDKDDNGDFTYSGVAFNPKILEEFGIDCKNSMDRNSLINLAIDYIFNQNKITLSRSFTILPSKSKSKGNLPVLQKAFQGLNKNADQEFDEHLSEMEKTFGLQGCGAKDSLLNKLAHMSTEDNEQDKNAPNIQLPGLGKEQPKKQNLIQEIDPSNQIHDAELKVPEYSLEEIHKEENLEKLVLTVKLPGVHKVSECELDISEDDIDLTVQDRYHLNLSFHYLINDSIASAKFNKSDSSLVINLPIQT</sequence>
<dbReference type="GO" id="GO:0097255">
    <property type="term" value="C:R2TP complex"/>
    <property type="evidence" value="ECO:0007669"/>
    <property type="project" value="TreeGrafter"/>
</dbReference>
<dbReference type="GO" id="GO:1990904">
    <property type="term" value="C:ribonucleoprotein complex"/>
    <property type="evidence" value="ECO:0007669"/>
    <property type="project" value="TreeGrafter"/>
</dbReference>
<dbReference type="PANTHER" id="PTHR22997:SF6">
    <property type="entry name" value="PIH1 DOMAIN-CONTAINING PROTEIN 2"/>
    <property type="match status" value="1"/>
</dbReference>
<dbReference type="Pfam" id="PF08190">
    <property type="entry name" value="PIH1"/>
    <property type="match status" value="1"/>
</dbReference>
<evidence type="ECO:0000256" key="1">
    <source>
        <dbReference type="ARBA" id="ARBA00008511"/>
    </source>
</evidence>
<evidence type="ECO:0000256" key="2">
    <source>
        <dbReference type="ARBA" id="ARBA00040541"/>
    </source>
</evidence>
<gene>
    <name evidence="7" type="primary">LOC111126429</name>
</gene>
<proteinExistence type="inferred from homology"/>
<organism evidence="6 7">
    <name type="scientific">Crassostrea virginica</name>
    <name type="common">Eastern oyster</name>
    <dbReference type="NCBI Taxonomy" id="6565"/>
    <lineage>
        <taxon>Eukaryota</taxon>
        <taxon>Metazoa</taxon>
        <taxon>Spiralia</taxon>
        <taxon>Lophotrochozoa</taxon>
        <taxon>Mollusca</taxon>
        <taxon>Bivalvia</taxon>
        <taxon>Autobranchia</taxon>
        <taxon>Pteriomorphia</taxon>
        <taxon>Ostreida</taxon>
        <taxon>Ostreoidea</taxon>
        <taxon>Ostreidae</taxon>
        <taxon>Crassostrea</taxon>
    </lineage>
</organism>
<dbReference type="GO" id="GO:0005737">
    <property type="term" value="C:cytoplasm"/>
    <property type="evidence" value="ECO:0007669"/>
    <property type="project" value="TreeGrafter"/>
</dbReference>